<evidence type="ECO:0000256" key="3">
    <source>
        <dbReference type="ARBA" id="ARBA00022692"/>
    </source>
</evidence>
<feature type="transmembrane region" description="Helical" evidence="6">
    <location>
        <begin position="12"/>
        <end position="33"/>
    </location>
</feature>
<comment type="caution">
    <text evidence="7">The sequence shown here is derived from an EMBL/GenBank/DDBJ whole genome shotgun (WGS) entry which is preliminary data.</text>
</comment>
<keyword evidence="5 6" id="KW-0472">Membrane</keyword>
<dbReference type="Proteomes" id="UP000420562">
    <property type="component" value="Unassembled WGS sequence"/>
</dbReference>
<evidence type="ECO:0000256" key="6">
    <source>
        <dbReference type="SAM" id="Phobius"/>
    </source>
</evidence>
<proteinExistence type="predicted"/>
<dbReference type="RefSeq" id="WP_151126861.1">
    <property type="nucleotide sequence ID" value="NZ_VZQZ01000001.1"/>
</dbReference>
<evidence type="ECO:0000256" key="2">
    <source>
        <dbReference type="ARBA" id="ARBA00022475"/>
    </source>
</evidence>
<comment type="subcellular location">
    <subcellularLocation>
        <location evidence="1">Cell membrane</location>
        <topology evidence="1">Multi-pass membrane protein</topology>
    </subcellularLocation>
</comment>
<reference evidence="7 8" key="1">
    <citation type="submission" date="2019-09" db="EMBL/GenBank/DDBJ databases">
        <title>Geobacter sp. Red96, a novel strain isolated from paddy soil.</title>
        <authorList>
            <person name="Xu Z."/>
            <person name="Masuda Y."/>
            <person name="Itoh H."/>
            <person name="Senoo K."/>
        </authorList>
    </citation>
    <scope>NUCLEOTIDE SEQUENCE [LARGE SCALE GENOMIC DNA]</scope>
    <source>
        <strain evidence="7 8">Red96</strain>
    </source>
</reference>
<dbReference type="AlphaFoldDB" id="A0A7J4ZWT1"/>
<evidence type="ECO:0000256" key="4">
    <source>
        <dbReference type="ARBA" id="ARBA00022989"/>
    </source>
</evidence>
<dbReference type="Pfam" id="PF03899">
    <property type="entry name" value="ATP-synt_I"/>
    <property type="match status" value="1"/>
</dbReference>
<evidence type="ECO:0000313" key="7">
    <source>
        <dbReference type="EMBL" id="KAB0667565.1"/>
    </source>
</evidence>
<evidence type="ECO:0000313" key="8">
    <source>
        <dbReference type="Proteomes" id="UP000420562"/>
    </source>
</evidence>
<name>A0A7J4ZWT1_9BACT</name>
<dbReference type="GO" id="GO:0005886">
    <property type="term" value="C:plasma membrane"/>
    <property type="evidence" value="ECO:0007669"/>
    <property type="project" value="UniProtKB-SubCell"/>
</dbReference>
<protein>
    <submittedName>
        <fullName evidence="7">ATP synthase subunit I</fullName>
    </submittedName>
</protein>
<organism evidence="7 8">
    <name type="scientific">Oryzomonas japonica</name>
    <dbReference type="NCBI Taxonomy" id="2603858"/>
    <lineage>
        <taxon>Bacteria</taxon>
        <taxon>Pseudomonadati</taxon>
        <taxon>Thermodesulfobacteriota</taxon>
        <taxon>Desulfuromonadia</taxon>
        <taxon>Geobacterales</taxon>
        <taxon>Geobacteraceae</taxon>
        <taxon>Oryzomonas</taxon>
    </lineage>
</organism>
<keyword evidence="4 6" id="KW-1133">Transmembrane helix</keyword>
<feature type="transmembrane region" description="Helical" evidence="6">
    <location>
        <begin position="39"/>
        <end position="57"/>
    </location>
</feature>
<dbReference type="InterPro" id="IPR005598">
    <property type="entry name" value="ATP_synth_I"/>
</dbReference>
<dbReference type="EMBL" id="VZQZ01000001">
    <property type="protein sequence ID" value="KAB0667565.1"/>
    <property type="molecule type" value="Genomic_DNA"/>
</dbReference>
<feature type="transmembrane region" description="Helical" evidence="6">
    <location>
        <begin position="78"/>
        <end position="98"/>
    </location>
</feature>
<keyword evidence="8" id="KW-1185">Reference proteome</keyword>
<feature type="transmembrane region" description="Helical" evidence="6">
    <location>
        <begin position="104"/>
        <end position="123"/>
    </location>
</feature>
<gene>
    <name evidence="7" type="ORF">F6V25_02395</name>
</gene>
<accession>A0A7J4ZWT1</accession>
<evidence type="ECO:0000256" key="5">
    <source>
        <dbReference type="ARBA" id="ARBA00023136"/>
    </source>
</evidence>
<evidence type="ECO:0000256" key="1">
    <source>
        <dbReference type="ARBA" id="ARBA00004651"/>
    </source>
</evidence>
<keyword evidence="2" id="KW-1003">Cell membrane</keyword>
<sequence>MMTAINEDNLFAVIIKGSLALLAVLSIGGFALFSAKAGMGILAGGIIAICNFAWLRNVLQRILGLMPAKPNLYAQIRFVGRITVTGLVLYVIITSGWFSLAGLLVGLSVIVANIIALSLYSALRTGG</sequence>
<keyword evidence="3 6" id="KW-0812">Transmembrane</keyword>